<proteinExistence type="predicted"/>
<dbReference type="EMBL" id="DYWI01000196">
    <property type="protein sequence ID" value="HJF66456.1"/>
    <property type="molecule type" value="Genomic_DNA"/>
</dbReference>
<reference evidence="2" key="2">
    <citation type="submission" date="2021-09" db="EMBL/GenBank/DDBJ databases">
        <authorList>
            <person name="Gilroy R."/>
        </authorList>
    </citation>
    <scope>NUCLEOTIDE SEQUENCE</scope>
    <source>
        <strain evidence="2">ChiGjej6B6-11269</strain>
    </source>
</reference>
<dbReference type="SUPFAM" id="SSF55008">
    <property type="entry name" value="HMA, heavy metal-associated domain"/>
    <property type="match status" value="1"/>
</dbReference>
<reference evidence="2" key="1">
    <citation type="journal article" date="2021" name="PeerJ">
        <title>Extensive microbial diversity within the chicken gut microbiome revealed by metagenomics and culture.</title>
        <authorList>
            <person name="Gilroy R."/>
            <person name="Ravi A."/>
            <person name="Getino M."/>
            <person name="Pursley I."/>
            <person name="Horton D.L."/>
            <person name="Alikhan N.F."/>
            <person name="Baker D."/>
            <person name="Gharbi K."/>
            <person name="Hall N."/>
            <person name="Watson M."/>
            <person name="Adriaenssens E.M."/>
            <person name="Foster-Nyarko E."/>
            <person name="Jarju S."/>
            <person name="Secka A."/>
            <person name="Antonio M."/>
            <person name="Oren A."/>
            <person name="Chaudhuri R.R."/>
            <person name="La Ragione R."/>
            <person name="Hildebrand F."/>
            <person name="Pallen M.J."/>
        </authorList>
    </citation>
    <scope>NUCLEOTIDE SEQUENCE</scope>
    <source>
        <strain evidence="2">ChiGjej6B6-11269</strain>
    </source>
</reference>
<evidence type="ECO:0000313" key="2">
    <source>
        <dbReference type="EMBL" id="HJF66456.1"/>
    </source>
</evidence>
<evidence type="ECO:0000313" key="3">
    <source>
        <dbReference type="Proteomes" id="UP000786989"/>
    </source>
</evidence>
<protein>
    <submittedName>
        <fullName evidence="2">Cation transporter</fullName>
    </submittedName>
</protein>
<name>A0A9D2UYF8_9ACTN</name>
<accession>A0A9D2UYF8</accession>
<dbReference type="Gene3D" id="3.30.70.100">
    <property type="match status" value="1"/>
</dbReference>
<organism evidence="2 3">
    <name type="scientific">Slackia equolifaciens</name>
    <dbReference type="NCBI Taxonomy" id="498718"/>
    <lineage>
        <taxon>Bacteria</taxon>
        <taxon>Bacillati</taxon>
        <taxon>Actinomycetota</taxon>
        <taxon>Coriobacteriia</taxon>
        <taxon>Eggerthellales</taxon>
        <taxon>Eggerthellaceae</taxon>
        <taxon>Slackia</taxon>
    </lineage>
</organism>
<dbReference type="InterPro" id="IPR006121">
    <property type="entry name" value="HMA_dom"/>
</dbReference>
<gene>
    <name evidence="2" type="ORF">K8U77_10140</name>
</gene>
<dbReference type="AlphaFoldDB" id="A0A9D2UYF8"/>
<dbReference type="Pfam" id="PF00403">
    <property type="entry name" value="HMA"/>
    <property type="match status" value="1"/>
</dbReference>
<feature type="domain" description="HMA" evidence="1">
    <location>
        <begin position="61"/>
        <end position="125"/>
    </location>
</feature>
<comment type="caution">
    <text evidence="2">The sequence shown here is derived from an EMBL/GenBank/DDBJ whole genome shotgun (WGS) entry which is preliminary data.</text>
</comment>
<dbReference type="CDD" id="cd00371">
    <property type="entry name" value="HMA"/>
    <property type="match status" value="1"/>
</dbReference>
<evidence type="ECO:0000259" key="1">
    <source>
        <dbReference type="PROSITE" id="PS50846"/>
    </source>
</evidence>
<dbReference type="GO" id="GO:0046872">
    <property type="term" value="F:metal ion binding"/>
    <property type="evidence" value="ECO:0007669"/>
    <property type="project" value="InterPro"/>
</dbReference>
<dbReference type="InterPro" id="IPR036163">
    <property type="entry name" value="HMA_dom_sf"/>
</dbReference>
<dbReference type="Proteomes" id="UP000786989">
    <property type="component" value="Unassembled WGS sequence"/>
</dbReference>
<sequence>MEMNAQTVVLLIVVLVLFAFALRRARDVFGGKAGCHGGGSNSSKASKPVVVADTDESHYPYRLELVVGGMTCDRCKAAVENSVNSIPGMWARVDLGERRIMVLGKSPIEQAAVEDAVEAAGYYVVRQPE</sequence>
<dbReference type="PROSITE" id="PS50846">
    <property type="entry name" value="HMA_2"/>
    <property type="match status" value="1"/>
</dbReference>